<dbReference type="EMBL" id="JAJITD010000001">
    <property type="protein sequence ID" value="MCC8391254.1"/>
    <property type="molecule type" value="Genomic_DNA"/>
</dbReference>
<accession>A0ABS8JNB5</accession>
<evidence type="ECO:0000313" key="1">
    <source>
        <dbReference type="EMBL" id="MCC8391254.1"/>
    </source>
</evidence>
<dbReference type="Proteomes" id="UP001431019">
    <property type="component" value="Unassembled WGS sequence"/>
</dbReference>
<protein>
    <submittedName>
        <fullName evidence="1">Uncharacterized protein</fullName>
    </submittedName>
</protein>
<gene>
    <name evidence="1" type="ORF">LJ656_01525</name>
</gene>
<name>A0ABS8JNB5_9BURK</name>
<sequence>MAIGYAPGGRPRGFLHMQAVRQQGFGIRLDIATGFLDQRARDALDSTNDGDRRRLHEETVYGAVRGF</sequence>
<proteinExistence type="predicted"/>
<reference evidence="1 2" key="1">
    <citation type="submission" date="2021-11" db="EMBL/GenBank/DDBJ databases">
        <authorList>
            <person name="Oh E.-T."/>
            <person name="Kim S.-B."/>
        </authorList>
    </citation>
    <scope>NUCLEOTIDE SEQUENCE [LARGE SCALE GENOMIC DNA]</scope>
    <source>
        <strain evidence="1 2">MMS20-SJTR3</strain>
    </source>
</reference>
<keyword evidence="2" id="KW-1185">Reference proteome</keyword>
<organism evidence="1 2">
    <name type="scientific">Paraburkholderia sejongensis</name>
    <dbReference type="NCBI Taxonomy" id="2886946"/>
    <lineage>
        <taxon>Bacteria</taxon>
        <taxon>Pseudomonadati</taxon>
        <taxon>Pseudomonadota</taxon>
        <taxon>Betaproteobacteria</taxon>
        <taxon>Burkholderiales</taxon>
        <taxon>Burkholderiaceae</taxon>
        <taxon>Paraburkholderia</taxon>
    </lineage>
</organism>
<dbReference type="RefSeq" id="WP_230507510.1">
    <property type="nucleotide sequence ID" value="NZ_JAJITD010000001.1"/>
</dbReference>
<comment type="caution">
    <text evidence="1">The sequence shown here is derived from an EMBL/GenBank/DDBJ whole genome shotgun (WGS) entry which is preliminary data.</text>
</comment>
<evidence type="ECO:0000313" key="2">
    <source>
        <dbReference type="Proteomes" id="UP001431019"/>
    </source>
</evidence>